<organism evidence="2">
    <name type="scientific">marine sediment metagenome</name>
    <dbReference type="NCBI Taxonomy" id="412755"/>
    <lineage>
        <taxon>unclassified sequences</taxon>
        <taxon>metagenomes</taxon>
        <taxon>ecological metagenomes</taxon>
    </lineage>
</organism>
<feature type="compositionally biased region" description="Low complexity" evidence="1">
    <location>
        <begin position="179"/>
        <end position="190"/>
    </location>
</feature>
<protein>
    <submittedName>
        <fullName evidence="2">Uncharacterized protein</fullName>
    </submittedName>
</protein>
<proteinExistence type="predicted"/>
<sequence>MPYYAPGRYGARIISHSVSKAGTGTPQVVIRFAPYVMARTDRKPQDADYWGPLAGEPQEATLYLYLTSNTVERTIADLETLGMSGATQISHFDEASPSAPPTCRIVGKEVILDCAHESYKGDMKERWRVAGSGSIATLPQEELAAIDRDFSGYLTKRTPATPSTLPPGGNTPARPEVTLGPPLQDLLQGPRDATPPPPSPPASNEDDLPF</sequence>
<gene>
    <name evidence="2" type="ORF">LCGC14_1435980</name>
</gene>
<evidence type="ECO:0000256" key="1">
    <source>
        <dbReference type="SAM" id="MobiDB-lite"/>
    </source>
</evidence>
<dbReference type="EMBL" id="LAZR01009729">
    <property type="protein sequence ID" value="KKM70911.1"/>
    <property type="molecule type" value="Genomic_DNA"/>
</dbReference>
<name>A0A0F9K8C9_9ZZZZ</name>
<comment type="caution">
    <text evidence="2">The sequence shown here is derived from an EMBL/GenBank/DDBJ whole genome shotgun (WGS) entry which is preliminary data.</text>
</comment>
<evidence type="ECO:0000313" key="2">
    <source>
        <dbReference type="EMBL" id="KKM70911.1"/>
    </source>
</evidence>
<reference evidence="2" key="1">
    <citation type="journal article" date="2015" name="Nature">
        <title>Complex archaea that bridge the gap between prokaryotes and eukaryotes.</title>
        <authorList>
            <person name="Spang A."/>
            <person name="Saw J.H."/>
            <person name="Jorgensen S.L."/>
            <person name="Zaremba-Niedzwiedzka K."/>
            <person name="Martijn J."/>
            <person name="Lind A.E."/>
            <person name="van Eijk R."/>
            <person name="Schleper C."/>
            <person name="Guy L."/>
            <person name="Ettema T.J."/>
        </authorList>
    </citation>
    <scope>NUCLEOTIDE SEQUENCE</scope>
</reference>
<feature type="region of interest" description="Disordered" evidence="1">
    <location>
        <begin position="154"/>
        <end position="210"/>
    </location>
</feature>
<dbReference type="AlphaFoldDB" id="A0A0F9K8C9"/>
<accession>A0A0F9K8C9</accession>